<sequence length="271" mass="29983">MYPRKWITRLLVIGTFLACAAAMIVELVKIEHSLGTDDNTDCAVPGSDDLWKVFIPVLVVHTVLFIATTWPAMRVDGHTSLLGRLARDGCVLYVLVFMDALISHDFLEHNRRYQNEITIGETSLDLGKAVLNSNLITKDHEFWRLLEVPAHLLSSLITIVPTICISHIMLNVRSMAASLNVHSDMLLSTAELSRLQWRPGTRAGEIVVDVDTVEDDNEAPRMPCTTRLGEIEMTGMPGVEDSQRMIDRALGAKPYGASSNDSEEGSVLSMP</sequence>
<proteinExistence type="predicted"/>
<reference evidence="4 5" key="1">
    <citation type="journal article" date="2012" name="Science">
        <title>The Paleozoic origin of enzymatic lignin decomposition reconstructed from 31 fungal genomes.</title>
        <authorList>
            <person name="Floudas D."/>
            <person name="Binder M."/>
            <person name="Riley R."/>
            <person name="Barry K."/>
            <person name="Blanchette R.A."/>
            <person name="Henrissat B."/>
            <person name="Martinez A.T."/>
            <person name="Otillar R."/>
            <person name="Spatafora J.W."/>
            <person name="Yadav J.S."/>
            <person name="Aerts A."/>
            <person name="Benoit I."/>
            <person name="Boyd A."/>
            <person name="Carlson A."/>
            <person name="Copeland A."/>
            <person name="Coutinho P.M."/>
            <person name="de Vries R.P."/>
            <person name="Ferreira P."/>
            <person name="Findley K."/>
            <person name="Foster B."/>
            <person name="Gaskell J."/>
            <person name="Glotzer D."/>
            <person name="Gorecki P."/>
            <person name="Heitman J."/>
            <person name="Hesse C."/>
            <person name="Hori C."/>
            <person name="Igarashi K."/>
            <person name="Jurgens J.A."/>
            <person name="Kallen N."/>
            <person name="Kersten P."/>
            <person name="Kohler A."/>
            <person name="Kuees U."/>
            <person name="Kumar T.K.A."/>
            <person name="Kuo A."/>
            <person name="LaButti K."/>
            <person name="Larrondo L.F."/>
            <person name="Lindquist E."/>
            <person name="Ling A."/>
            <person name="Lombard V."/>
            <person name="Lucas S."/>
            <person name="Lundell T."/>
            <person name="Martin R."/>
            <person name="McLaughlin D.J."/>
            <person name="Morgenstern I."/>
            <person name="Morin E."/>
            <person name="Murat C."/>
            <person name="Nagy L.G."/>
            <person name="Nolan M."/>
            <person name="Ohm R.A."/>
            <person name="Patyshakuliyeva A."/>
            <person name="Rokas A."/>
            <person name="Ruiz-Duenas F.J."/>
            <person name="Sabat G."/>
            <person name="Salamov A."/>
            <person name="Samejima M."/>
            <person name="Schmutz J."/>
            <person name="Slot J.C."/>
            <person name="St John F."/>
            <person name="Stenlid J."/>
            <person name="Sun H."/>
            <person name="Sun S."/>
            <person name="Syed K."/>
            <person name="Tsang A."/>
            <person name="Wiebenga A."/>
            <person name="Young D."/>
            <person name="Pisabarro A."/>
            <person name="Eastwood D.C."/>
            <person name="Martin F."/>
            <person name="Cullen D."/>
            <person name="Grigoriev I.V."/>
            <person name="Hibbett D.S."/>
        </authorList>
    </citation>
    <scope>NUCLEOTIDE SEQUENCE [LARGE SCALE GENOMIC DNA]</scope>
    <source>
        <strain evidence="4 5">MD-104</strain>
    </source>
</reference>
<evidence type="ECO:0000313" key="4">
    <source>
        <dbReference type="EMBL" id="PCH34332.1"/>
    </source>
</evidence>
<accession>A0A2H3IWG5</accession>
<evidence type="ECO:0000256" key="2">
    <source>
        <dbReference type="SAM" id="Phobius"/>
    </source>
</evidence>
<protein>
    <submittedName>
        <fullName evidence="4">Uncharacterized protein</fullName>
    </submittedName>
</protein>
<feature type="transmembrane region" description="Helical" evidence="2">
    <location>
        <begin position="53"/>
        <end position="73"/>
    </location>
</feature>
<feature type="signal peptide" evidence="3">
    <location>
        <begin position="1"/>
        <end position="22"/>
    </location>
</feature>
<dbReference type="Proteomes" id="UP000218811">
    <property type="component" value="Unassembled WGS sequence"/>
</dbReference>
<dbReference type="OrthoDB" id="2679643at2759"/>
<name>A0A2H3IWG5_WOLCO</name>
<dbReference type="AlphaFoldDB" id="A0A2H3IWG5"/>
<feature type="chain" id="PRO_5013588106" evidence="3">
    <location>
        <begin position="23"/>
        <end position="271"/>
    </location>
</feature>
<evidence type="ECO:0000256" key="1">
    <source>
        <dbReference type="SAM" id="MobiDB-lite"/>
    </source>
</evidence>
<keyword evidence="5" id="KW-1185">Reference proteome</keyword>
<keyword evidence="2" id="KW-0472">Membrane</keyword>
<keyword evidence="3" id="KW-0732">Signal</keyword>
<keyword evidence="2" id="KW-1133">Transmembrane helix</keyword>
<gene>
    <name evidence="4" type="ORF">WOLCODRAFT_15258</name>
</gene>
<dbReference type="EMBL" id="KB467831">
    <property type="protein sequence ID" value="PCH34332.1"/>
    <property type="molecule type" value="Genomic_DNA"/>
</dbReference>
<keyword evidence="2" id="KW-0812">Transmembrane</keyword>
<organism evidence="4 5">
    <name type="scientific">Wolfiporia cocos (strain MD-104)</name>
    <name type="common">Brown rot fungus</name>
    <dbReference type="NCBI Taxonomy" id="742152"/>
    <lineage>
        <taxon>Eukaryota</taxon>
        <taxon>Fungi</taxon>
        <taxon>Dikarya</taxon>
        <taxon>Basidiomycota</taxon>
        <taxon>Agaricomycotina</taxon>
        <taxon>Agaricomycetes</taxon>
        <taxon>Polyporales</taxon>
        <taxon>Phaeolaceae</taxon>
        <taxon>Wolfiporia</taxon>
    </lineage>
</organism>
<feature type="region of interest" description="Disordered" evidence="1">
    <location>
        <begin position="250"/>
        <end position="271"/>
    </location>
</feature>
<evidence type="ECO:0000313" key="5">
    <source>
        <dbReference type="Proteomes" id="UP000218811"/>
    </source>
</evidence>
<evidence type="ECO:0000256" key="3">
    <source>
        <dbReference type="SAM" id="SignalP"/>
    </source>
</evidence>
<feature type="transmembrane region" description="Helical" evidence="2">
    <location>
        <begin position="150"/>
        <end position="170"/>
    </location>
</feature>